<feature type="domain" description="Disease resistance N-terminal" evidence="7">
    <location>
        <begin position="7"/>
        <end position="91"/>
    </location>
</feature>
<evidence type="ECO:0000259" key="6">
    <source>
        <dbReference type="Pfam" id="PF00931"/>
    </source>
</evidence>
<reference evidence="10" key="1">
    <citation type="journal article" date="2023" name="Nat. Commun.">
        <title>Diploid and tetraploid genomes of Acorus and the evolution of monocots.</title>
        <authorList>
            <person name="Ma L."/>
            <person name="Liu K.W."/>
            <person name="Li Z."/>
            <person name="Hsiao Y.Y."/>
            <person name="Qi Y."/>
            <person name="Fu T."/>
            <person name="Tang G.D."/>
            <person name="Zhang D."/>
            <person name="Sun W.H."/>
            <person name="Liu D.K."/>
            <person name="Li Y."/>
            <person name="Chen G.Z."/>
            <person name="Liu X.D."/>
            <person name="Liao X.Y."/>
            <person name="Jiang Y.T."/>
            <person name="Yu X."/>
            <person name="Hao Y."/>
            <person name="Huang J."/>
            <person name="Zhao X.W."/>
            <person name="Ke S."/>
            <person name="Chen Y.Y."/>
            <person name="Wu W.L."/>
            <person name="Hsu J.L."/>
            <person name="Lin Y.F."/>
            <person name="Huang M.D."/>
            <person name="Li C.Y."/>
            <person name="Huang L."/>
            <person name="Wang Z.W."/>
            <person name="Zhao X."/>
            <person name="Zhong W.Y."/>
            <person name="Peng D.H."/>
            <person name="Ahmad S."/>
            <person name="Lan S."/>
            <person name="Zhang J.S."/>
            <person name="Tsai W.C."/>
            <person name="Van de Peer Y."/>
            <person name="Liu Z.J."/>
        </authorList>
    </citation>
    <scope>NUCLEOTIDE SEQUENCE</scope>
    <source>
        <strain evidence="10">SCP</strain>
    </source>
</reference>
<comment type="caution">
    <text evidence="10">The sequence shown here is derived from an EMBL/GenBank/DDBJ whole genome shotgun (WGS) entry which is preliminary data.</text>
</comment>
<dbReference type="InterPro" id="IPR036388">
    <property type="entry name" value="WH-like_DNA-bd_sf"/>
</dbReference>
<dbReference type="Gene3D" id="1.10.10.10">
    <property type="entry name" value="Winged helix-like DNA-binding domain superfamily/Winged helix DNA-binding domain"/>
    <property type="match status" value="1"/>
</dbReference>
<dbReference type="SUPFAM" id="SSF52540">
    <property type="entry name" value="P-loop containing nucleoside triphosphate hydrolases"/>
    <property type="match status" value="1"/>
</dbReference>
<evidence type="ECO:0000259" key="7">
    <source>
        <dbReference type="Pfam" id="PF18052"/>
    </source>
</evidence>
<dbReference type="PANTHER" id="PTHR23155">
    <property type="entry name" value="DISEASE RESISTANCE PROTEIN RP"/>
    <property type="match status" value="1"/>
</dbReference>
<dbReference type="FunFam" id="3.40.50.300:FF:001091">
    <property type="entry name" value="Probable disease resistance protein At1g61300"/>
    <property type="match status" value="1"/>
</dbReference>
<feature type="domain" description="NB-ARC" evidence="6">
    <location>
        <begin position="163"/>
        <end position="335"/>
    </location>
</feature>
<keyword evidence="4" id="KW-0547">Nucleotide-binding</keyword>
<dbReference type="GO" id="GO:0009626">
    <property type="term" value="P:plant-type hypersensitive response"/>
    <property type="evidence" value="ECO:0007669"/>
    <property type="project" value="UniProtKB-ARBA"/>
</dbReference>
<dbReference type="Pfam" id="PF00931">
    <property type="entry name" value="NB-ARC"/>
    <property type="match status" value="1"/>
</dbReference>
<dbReference type="InterPro" id="IPR044974">
    <property type="entry name" value="Disease_R_plants"/>
</dbReference>
<proteinExistence type="inferred from homology"/>
<dbReference type="InterPro" id="IPR032675">
    <property type="entry name" value="LRR_dom_sf"/>
</dbReference>
<evidence type="ECO:0000313" key="11">
    <source>
        <dbReference type="Proteomes" id="UP001179952"/>
    </source>
</evidence>
<accession>A0AAV9BHP2</accession>
<organism evidence="10 11">
    <name type="scientific">Acorus gramineus</name>
    <name type="common">Dwarf sweet flag</name>
    <dbReference type="NCBI Taxonomy" id="55184"/>
    <lineage>
        <taxon>Eukaryota</taxon>
        <taxon>Viridiplantae</taxon>
        <taxon>Streptophyta</taxon>
        <taxon>Embryophyta</taxon>
        <taxon>Tracheophyta</taxon>
        <taxon>Spermatophyta</taxon>
        <taxon>Magnoliopsida</taxon>
        <taxon>Liliopsida</taxon>
        <taxon>Acoraceae</taxon>
        <taxon>Acorus</taxon>
    </lineage>
</organism>
<keyword evidence="2" id="KW-0433">Leucine-rich repeat</keyword>
<reference evidence="10" key="2">
    <citation type="submission" date="2023-06" db="EMBL/GenBank/DDBJ databases">
        <authorList>
            <person name="Ma L."/>
            <person name="Liu K.-W."/>
            <person name="Li Z."/>
            <person name="Hsiao Y.-Y."/>
            <person name="Qi Y."/>
            <person name="Fu T."/>
            <person name="Tang G."/>
            <person name="Zhang D."/>
            <person name="Sun W.-H."/>
            <person name="Liu D.-K."/>
            <person name="Li Y."/>
            <person name="Chen G.-Z."/>
            <person name="Liu X.-D."/>
            <person name="Liao X.-Y."/>
            <person name="Jiang Y.-T."/>
            <person name="Yu X."/>
            <person name="Hao Y."/>
            <person name="Huang J."/>
            <person name="Zhao X.-W."/>
            <person name="Ke S."/>
            <person name="Chen Y.-Y."/>
            <person name="Wu W.-L."/>
            <person name="Hsu J.-L."/>
            <person name="Lin Y.-F."/>
            <person name="Huang M.-D."/>
            <person name="Li C.-Y."/>
            <person name="Huang L."/>
            <person name="Wang Z.-W."/>
            <person name="Zhao X."/>
            <person name="Zhong W.-Y."/>
            <person name="Peng D.-H."/>
            <person name="Ahmad S."/>
            <person name="Lan S."/>
            <person name="Zhang J.-S."/>
            <person name="Tsai W.-C."/>
            <person name="Van De Peer Y."/>
            <person name="Liu Z.-J."/>
        </authorList>
    </citation>
    <scope>NUCLEOTIDE SEQUENCE</scope>
    <source>
        <strain evidence="10">SCP</strain>
        <tissue evidence="10">Leaves</tissue>
    </source>
</reference>
<dbReference type="AlphaFoldDB" id="A0AAV9BHP2"/>
<dbReference type="PRINTS" id="PR00364">
    <property type="entry name" value="DISEASERSIST"/>
</dbReference>
<dbReference type="InterPro" id="IPR055414">
    <property type="entry name" value="LRR_R13L4/SHOC2-like"/>
</dbReference>
<dbReference type="EMBL" id="JAUJYN010000003">
    <property type="protein sequence ID" value="KAK1275543.1"/>
    <property type="molecule type" value="Genomic_DNA"/>
</dbReference>
<evidence type="ECO:0000256" key="5">
    <source>
        <dbReference type="ARBA" id="ARBA00022821"/>
    </source>
</evidence>
<dbReference type="CDD" id="cd14798">
    <property type="entry name" value="RX-CC_like"/>
    <property type="match status" value="1"/>
</dbReference>
<dbReference type="GO" id="GO:0002758">
    <property type="term" value="P:innate immune response-activating signaling pathway"/>
    <property type="evidence" value="ECO:0007669"/>
    <property type="project" value="UniProtKB-ARBA"/>
</dbReference>
<evidence type="ECO:0000313" key="10">
    <source>
        <dbReference type="EMBL" id="KAK1275543.1"/>
    </source>
</evidence>
<dbReference type="SUPFAM" id="SSF52058">
    <property type="entry name" value="L domain-like"/>
    <property type="match status" value="1"/>
</dbReference>
<dbReference type="Gene3D" id="1.20.5.4130">
    <property type="match status" value="1"/>
</dbReference>
<evidence type="ECO:0000256" key="1">
    <source>
        <dbReference type="ARBA" id="ARBA00008894"/>
    </source>
</evidence>
<dbReference type="InterPro" id="IPR042197">
    <property type="entry name" value="Apaf_helical"/>
</dbReference>
<feature type="domain" description="Disease resistance R13L4/SHOC-2-like LRR" evidence="9">
    <location>
        <begin position="563"/>
        <end position="854"/>
    </location>
</feature>
<evidence type="ECO:0000259" key="9">
    <source>
        <dbReference type="Pfam" id="PF23598"/>
    </source>
</evidence>
<name>A0AAV9BHP2_ACOGR</name>
<dbReference type="Gene3D" id="1.10.8.430">
    <property type="entry name" value="Helical domain of apoptotic protease-activating factors"/>
    <property type="match status" value="1"/>
</dbReference>
<dbReference type="InterPro" id="IPR002182">
    <property type="entry name" value="NB-ARC"/>
</dbReference>
<dbReference type="Gene3D" id="3.40.50.300">
    <property type="entry name" value="P-loop containing nucleotide triphosphate hydrolases"/>
    <property type="match status" value="1"/>
</dbReference>
<dbReference type="Proteomes" id="UP001179952">
    <property type="component" value="Unassembled WGS sequence"/>
</dbReference>
<dbReference type="Gene3D" id="3.80.10.10">
    <property type="entry name" value="Ribonuclease Inhibitor"/>
    <property type="match status" value="1"/>
</dbReference>
<sequence>MAEVAYSVAKDLGRLLKDEADLLSRVRDEVVHMEKKLRDMHTVLEYANAHPTENPIVKNRVEDIRDIAYEVQDVIEDFFINEQRRRRSHGMLGFIKRHAYTLLTLNARHEISGKIEKINKKIKDISESLPGYGIDQGSTSEVIEPRRRQPLLPPDEKDIVGLDQEVKEIMGRLRDGDGRRCTISILGMGGLGKTTLARKVYIRVKASMLFGCFAWITVSNEYNEEQLLLDMIKETMGENSAKEYSKKRLSKNDLAEELKKFLENKKYFIILDDVWDTEFWETMSLAFPDMNNGSAVMITTRSKDVAKSFDPNTPPIEMKFLSPEECLNLLLKKAGLHDDASSCRVELLGPANRIVERCGRLPLGIVVFGGILSCKDRTATEWWKVAEKIKWELSKKPDDCIKVLGLSYDDLPMDLKNCFLYFSLFPEDYEIDAKTLIRLWVAEGFVQETEENTMEEVAEEYLKDLIGRCMVQMIEEDYIGGVRTCRLHDLMRELSISKAKEIRFLDTKPSLDARRLTVSETTEKVEGQSVFQNLRTLFSFNRHSDLRYFYHRSPRVKVLRSTDYYNDYLHGIGRKHHLRYLHLGFSDDVSRSLKSPRFYNLQTLSVFYYTAKVCNISRLCKLRHLIFFGAPLTEGRHIAGLEGMKDLQTLSGIMAGDWIPKLTNLRTLGISYHEGRLHEQEAFVRSLVQLKHLVKLHLRGQRIPSLCTLSGLVHLLELHLLGKITGPVPRSHEELPPKLNKLIIWRSEPKHYPIEMLGKLPSLRFLQIIPSSGDGHGIWQMKKGDFPQLQVLKLYGESIIQEWTVDDGALPQLQRLHIDCRPDLNKAYPHSSSAEFGLRHISTLRQLSLFIFRGSPMGSRVKKETGEDWDKIKHVPMIEIIVD</sequence>
<dbReference type="InterPro" id="IPR041118">
    <property type="entry name" value="Rx_N"/>
</dbReference>
<dbReference type="GO" id="GO:0042742">
    <property type="term" value="P:defense response to bacterium"/>
    <property type="evidence" value="ECO:0007669"/>
    <property type="project" value="UniProtKB-ARBA"/>
</dbReference>
<dbReference type="Pfam" id="PF23559">
    <property type="entry name" value="WHD_DRP"/>
    <property type="match status" value="1"/>
</dbReference>
<evidence type="ECO:0000256" key="3">
    <source>
        <dbReference type="ARBA" id="ARBA00022737"/>
    </source>
</evidence>
<dbReference type="InterPro" id="IPR058922">
    <property type="entry name" value="WHD_DRP"/>
</dbReference>
<dbReference type="GO" id="GO:0043531">
    <property type="term" value="F:ADP binding"/>
    <property type="evidence" value="ECO:0007669"/>
    <property type="project" value="InterPro"/>
</dbReference>
<evidence type="ECO:0000256" key="4">
    <source>
        <dbReference type="ARBA" id="ARBA00022741"/>
    </source>
</evidence>
<dbReference type="Pfam" id="PF18052">
    <property type="entry name" value="Rx_N"/>
    <property type="match status" value="1"/>
</dbReference>
<dbReference type="InterPro" id="IPR027417">
    <property type="entry name" value="P-loop_NTPase"/>
</dbReference>
<dbReference type="FunFam" id="1.10.10.10:FF:000322">
    <property type="entry name" value="Probable disease resistance protein At1g63360"/>
    <property type="match status" value="1"/>
</dbReference>
<comment type="similarity">
    <text evidence="1">Belongs to the disease resistance NB-LRR family.</text>
</comment>
<protein>
    <submittedName>
        <fullName evidence="10">Disease resistance protein</fullName>
    </submittedName>
</protein>
<dbReference type="Pfam" id="PF23598">
    <property type="entry name" value="LRR_14"/>
    <property type="match status" value="1"/>
</dbReference>
<keyword evidence="11" id="KW-1185">Reference proteome</keyword>
<dbReference type="PANTHER" id="PTHR23155:SF1205">
    <property type="entry name" value="DISEASE RESISTANCE PROTEIN RPM1"/>
    <property type="match status" value="1"/>
</dbReference>
<dbReference type="InterPro" id="IPR038005">
    <property type="entry name" value="RX-like_CC"/>
</dbReference>
<feature type="domain" description="Disease resistance protein winged helix" evidence="8">
    <location>
        <begin position="424"/>
        <end position="494"/>
    </location>
</feature>
<gene>
    <name evidence="10" type="ORF">QJS04_geneDACA023263</name>
</gene>
<keyword evidence="3" id="KW-0677">Repeat</keyword>
<evidence type="ECO:0000259" key="8">
    <source>
        <dbReference type="Pfam" id="PF23559"/>
    </source>
</evidence>
<evidence type="ECO:0000256" key="2">
    <source>
        <dbReference type="ARBA" id="ARBA00022614"/>
    </source>
</evidence>
<keyword evidence="5" id="KW-0611">Plant defense</keyword>